<name>A0A9X1H9T4_9FLAO</name>
<evidence type="ECO:0000259" key="3">
    <source>
        <dbReference type="Pfam" id="PF00561"/>
    </source>
</evidence>
<organism evidence="4 5">
    <name type="scientific">Flavobacterium potami</name>
    <dbReference type="NCBI Taxonomy" id="2872310"/>
    <lineage>
        <taxon>Bacteria</taxon>
        <taxon>Pseudomonadati</taxon>
        <taxon>Bacteroidota</taxon>
        <taxon>Flavobacteriia</taxon>
        <taxon>Flavobacteriales</taxon>
        <taxon>Flavobacteriaceae</taxon>
        <taxon>Flavobacterium</taxon>
    </lineage>
</organism>
<protein>
    <submittedName>
        <fullName evidence="4">Alpha/beta hydrolase</fullName>
    </submittedName>
</protein>
<accession>A0A9X1H9T4</accession>
<keyword evidence="2" id="KW-0472">Membrane</keyword>
<evidence type="ECO:0000256" key="2">
    <source>
        <dbReference type="SAM" id="Phobius"/>
    </source>
</evidence>
<dbReference type="AlphaFoldDB" id="A0A9X1H9T4"/>
<dbReference type="InterPro" id="IPR029058">
    <property type="entry name" value="AB_hydrolase_fold"/>
</dbReference>
<dbReference type="InterPro" id="IPR050266">
    <property type="entry name" value="AB_hydrolase_sf"/>
</dbReference>
<keyword evidence="1 4" id="KW-0378">Hydrolase</keyword>
<dbReference type="SUPFAM" id="SSF53474">
    <property type="entry name" value="alpha/beta-Hydrolases"/>
    <property type="match status" value="1"/>
</dbReference>
<dbReference type="Pfam" id="PF00561">
    <property type="entry name" value="Abhydrolase_1"/>
    <property type="match status" value="1"/>
</dbReference>
<sequence>MIKKLIKAFKVFLVSLIILIAIGFLFERISRFFYDSKRPDKSEFVEIDKRKIHFKKEGNGPCTIVFESGLGGDYLHWKHIQKKLSQNFTTISYDKAGILWSAPSKEISLRRYADDLKQVLEKTNCPKPYILVGHSFGGITPRLFIEENKNNIAGIVFIDVTHPKQFEKSSEELKKSVQPPPSFVLNFLNEIGIIRVLYSTTAFTSAVPKEHWFNKHVKHYFYRILDGMLSELDNDEKLMHEASKISSFGAIPLTVITAKYPNGVEGAKNKNIENQYLSIHNVLQKDLLQLSSKSKQVFAEKSGHYITLQEPDLICNEIEKLAPR</sequence>
<dbReference type="GO" id="GO:0016020">
    <property type="term" value="C:membrane"/>
    <property type="evidence" value="ECO:0007669"/>
    <property type="project" value="TreeGrafter"/>
</dbReference>
<dbReference type="InterPro" id="IPR000073">
    <property type="entry name" value="AB_hydrolase_1"/>
</dbReference>
<dbReference type="PANTHER" id="PTHR43798:SF31">
    <property type="entry name" value="AB HYDROLASE SUPERFAMILY PROTEIN YCLE"/>
    <property type="match status" value="1"/>
</dbReference>
<dbReference type="PANTHER" id="PTHR43798">
    <property type="entry name" value="MONOACYLGLYCEROL LIPASE"/>
    <property type="match status" value="1"/>
</dbReference>
<evidence type="ECO:0000256" key="1">
    <source>
        <dbReference type="ARBA" id="ARBA00022801"/>
    </source>
</evidence>
<proteinExistence type="predicted"/>
<gene>
    <name evidence="4" type="ORF">K6T82_10060</name>
</gene>
<dbReference type="Proteomes" id="UP001139366">
    <property type="component" value="Unassembled WGS sequence"/>
</dbReference>
<feature type="transmembrane region" description="Helical" evidence="2">
    <location>
        <begin position="7"/>
        <end position="26"/>
    </location>
</feature>
<evidence type="ECO:0000313" key="5">
    <source>
        <dbReference type="Proteomes" id="UP001139366"/>
    </source>
</evidence>
<dbReference type="Gene3D" id="3.40.50.1820">
    <property type="entry name" value="alpha/beta hydrolase"/>
    <property type="match status" value="1"/>
</dbReference>
<feature type="domain" description="AB hydrolase-1" evidence="3">
    <location>
        <begin position="64"/>
        <end position="178"/>
    </location>
</feature>
<keyword evidence="2" id="KW-1133">Transmembrane helix</keyword>
<comment type="caution">
    <text evidence="4">The sequence shown here is derived from an EMBL/GenBank/DDBJ whole genome shotgun (WGS) entry which is preliminary data.</text>
</comment>
<dbReference type="EMBL" id="JAINUY010000003">
    <property type="protein sequence ID" value="MBZ4035111.1"/>
    <property type="molecule type" value="Genomic_DNA"/>
</dbReference>
<reference evidence="4 5" key="1">
    <citation type="journal article" date="2023" name="Antonie Van Leeuwenhoek">
        <title>Flavobacterium potami sp. nov., a multi-metal resistance genes harbouring bacterium isolated from shallow river silt.</title>
        <authorList>
            <person name="Li S."/>
            <person name="Mao S."/>
            <person name="Mu W."/>
            <person name="Guo B."/>
            <person name="Li C."/>
            <person name="Zhu Q."/>
            <person name="Hou X."/>
            <person name="Zhao Y."/>
            <person name="Wei S."/>
            <person name="Liu H."/>
            <person name="Liu A."/>
        </authorList>
    </citation>
    <scope>NUCLEOTIDE SEQUENCE [LARGE SCALE GENOMIC DNA]</scope>
    <source>
        <strain evidence="4 5">17A</strain>
    </source>
</reference>
<keyword evidence="5" id="KW-1185">Reference proteome</keyword>
<dbReference type="GO" id="GO:0016787">
    <property type="term" value="F:hydrolase activity"/>
    <property type="evidence" value="ECO:0007669"/>
    <property type="project" value="UniProtKB-KW"/>
</dbReference>
<keyword evidence="2" id="KW-0812">Transmembrane</keyword>
<evidence type="ECO:0000313" key="4">
    <source>
        <dbReference type="EMBL" id="MBZ4035111.1"/>
    </source>
</evidence>
<dbReference type="RefSeq" id="WP_223705809.1">
    <property type="nucleotide sequence ID" value="NZ_JAINUY010000003.1"/>
</dbReference>